<feature type="transmembrane region" description="Helical" evidence="1">
    <location>
        <begin position="889"/>
        <end position="912"/>
    </location>
</feature>
<dbReference type="GO" id="GO:0005886">
    <property type="term" value="C:plasma membrane"/>
    <property type="evidence" value="ECO:0007669"/>
    <property type="project" value="TreeGrafter"/>
</dbReference>
<name>C5CDW4_KOSOT</name>
<dbReference type="EMBL" id="CP001634">
    <property type="protein sequence ID" value="ACR79133.1"/>
    <property type="molecule type" value="Genomic_DNA"/>
</dbReference>
<dbReference type="Pfam" id="PF00873">
    <property type="entry name" value="ACR_tran"/>
    <property type="match status" value="1"/>
</dbReference>
<dbReference type="PANTHER" id="PTHR32063">
    <property type="match status" value="1"/>
</dbReference>
<dbReference type="SUPFAM" id="SSF82693">
    <property type="entry name" value="Multidrug efflux transporter AcrB pore domain, PN1, PN2, PC1 and PC2 subdomains"/>
    <property type="match status" value="2"/>
</dbReference>
<feature type="transmembrane region" description="Helical" evidence="1">
    <location>
        <begin position="377"/>
        <end position="397"/>
    </location>
</feature>
<reference evidence="2 3" key="2">
    <citation type="journal article" date="2011" name="J. Bacteriol.">
        <title>Genome Sequence of Kosmotoga olearia Strain TBF 19.5.1, a Thermophilic Bacterium with a Wide Growth Temperature Range, Isolated from the Troll B Oil Platform in the North Sea.</title>
        <authorList>
            <person name="Swithers K.S."/>
            <person name="Dipippo J.L."/>
            <person name="Bruce D.C."/>
            <person name="Detter C."/>
            <person name="Tapia R."/>
            <person name="Han S."/>
            <person name="Goodwin L.A."/>
            <person name="Han J."/>
            <person name="Woyke T."/>
            <person name="Pitluck S."/>
            <person name="Pennacchio L."/>
            <person name="Nolan M."/>
            <person name="Mikhailova N."/>
            <person name="Land M.L."/>
            <person name="Nesbo C.L."/>
            <person name="Gogarten J.P."/>
            <person name="Noll K.M."/>
        </authorList>
    </citation>
    <scope>NUCLEOTIDE SEQUENCE [LARGE SCALE GENOMIC DNA]</scope>
    <source>
        <strain evidence="3">ATCC BAA-1733 / DSM 21960 / TBF 19.5.1</strain>
    </source>
</reference>
<keyword evidence="1" id="KW-0472">Membrane</keyword>
<dbReference type="KEGG" id="kol:Kole_0408"/>
<feature type="transmembrane region" description="Helical" evidence="1">
    <location>
        <begin position="527"/>
        <end position="550"/>
    </location>
</feature>
<feature type="transmembrane region" description="Helical" evidence="1">
    <location>
        <begin position="967"/>
        <end position="984"/>
    </location>
</feature>
<feature type="transmembrane region" description="Helical" evidence="1">
    <location>
        <begin position="403"/>
        <end position="427"/>
    </location>
</feature>
<evidence type="ECO:0000256" key="1">
    <source>
        <dbReference type="SAM" id="Phobius"/>
    </source>
</evidence>
<dbReference type="Gene3D" id="3.30.2090.10">
    <property type="entry name" value="Multidrug efflux transporter AcrB TolC docking domain, DN and DC subdomains"/>
    <property type="match status" value="2"/>
</dbReference>
<organism evidence="2 3">
    <name type="scientific">Kosmotoga olearia (strain ATCC BAA-1733 / DSM 21960 / TBF 19.5.1)</name>
    <dbReference type="NCBI Taxonomy" id="521045"/>
    <lineage>
        <taxon>Bacteria</taxon>
        <taxon>Thermotogati</taxon>
        <taxon>Thermotogota</taxon>
        <taxon>Thermotogae</taxon>
        <taxon>Kosmotogales</taxon>
        <taxon>Kosmotogaceae</taxon>
        <taxon>Kosmotoga</taxon>
    </lineage>
</organism>
<evidence type="ECO:0000313" key="2">
    <source>
        <dbReference type="EMBL" id="ACR79133.1"/>
    </source>
</evidence>
<keyword evidence="1" id="KW-0812">Transmembrane</keyword>
<dbReference type="Gene3D" id="3.30.70.1320">
    <property type="entry name" value="Multidrug efflux transporter AcrB pore domain like"/>
    <property type="match status" value="1"/>
</dbReference>
<dbReference type="Gene3D" id="3.30.70.1430">
    <property type="entry name" value="Multidrug efflux transporter AcrB pore domain"/>
    <property type="match status" value="2"/>
</dbReference>
<dbReference type="PANTHER" id="PTHR32063:SF0">
    <property type="entry name" value="SWARMING MOTILITY PROTEIN SWRC"/>
    <property type="match status" value="1"/>
</dbReference>
<dbReference type="OrthoDB" id="9757876at2"/>
<gene>
    <name evidence="2" type="ordered locus">Kole_0408</name>
</gene>
<feature type="transmembrane region" description="Helical" evidence="1">
    <location>
        <begin position="864"/>
        <end position="882"/>
    </location>
</feature>
<dbReference type="Proteomes" id="UP000002382">
    <property type="component" value="Chromosome"/>
</dbReference>
<feature type="transmembrane region" description="Helical" evidence="1">
    <location>
        <begin position="479"/>
        <end position="506"/>
    </location>
</feature>
<dbReference type="SUPFAM" id="SSF82866">
    <property type="entry name" value="Multidrug efflux transporter AcrB transmembrane domain"/>
    <property type="match status" value="2"/>
</dbReference>
<dbReference type="InterPro" id="IPR027463">
    <property type="entry name" value="AcrB_DN_DC_subdom"/>
</dbReference>
<keyword evidence="1" id="KW-1133">Transmembrane helix</keyword>
<feature type="transmembrane region" description="Helical" evidence="1">
    <location>
        <begin position="351"/>
        <end position="370"/>
    </location>
</feature>
<dbReference type="GO" id="GO:0042910">
    <property type="term" value="F:xenobiotic transmembrane transporter activity"/>
    <property type="evidence" value="ECO:0007669"/>
    <property type="project" value="TreeGrafter"/>
</dbReference>
<reference evidence="2 3" key="1">
    <citation type="submission" date="2009-06" db="EMBL/GenBank/DDBJ databases">
        <title>Complete sequence of Thermotogales bacterium TBF 19.5.1.</title>
        <authorList>
            <consortium name="US DOE Joint Genome Institute"/>
            <person name="Lucas S."/>
            <person name="Copeland A."/>
            <person name="Lapidus A."/>
            <person name="Glavina del Rio T."/>
            <person name="Tice H."/>
            <person name="Bruce D."/>
            <person name="Goodwin L."/>
            <person name="Pitluck S."/>
            <person name="Chertkov O."/>
            <person name="Brettin T."/>
            <person name="Detter J.C."/>
            <person name="Han C."/>
            <person name="Schmutz J."/>
            <person name="Larimer F."/>
            <person name="Land M."/>
            <person name="Hauser L."/>
            <person name="Kyrpides N."/>
            <person name="Ovchinnikova G."/>
            <person name="Noll K."/>
        </authorList>
    </citation>
    <scope>NUCLEOTIDE SEQUENCE [LARGE SCALE GENOMIC DNA]</scope>
    <source>
        <strain evidence="3">ATCC BAA-1733 / DSM 21960 / TBF 19.5.1</strain>
    </source>
</reference>
<accession>C5CDW4</accession>
<dbReference type="STRING" id="521045.Kole_0408"/>
<keyword evidence="3" id="KW-1185">Reference proteome</keyword>
<dbReference type="HOGENOM" id="CLU_002755_1_2_0"/>
<proteinExistence type="predicted"/>
<sequence>MWKHILETFARKPISVFLLTISLILLGIVAWQDIPIDLFPNISFPYAAVVTPYLGAGPEEVEVNVTNPIEEAVGLVSGVKRISSRSFDSFSVVEVEFEWGTDISYAVSKIRELIDAFARDLPEDVDPIVVEFNPAMIPVYVVGIGTKEPNNIETLSKDLQQNLSRLDGVANVEILGIPDKEVLIDVDPEKLEKMEIPFDSVKIMLSAGTKYPMGKITEEDNVYPLSVSTKFASLKELEETIIGFRGMSRYINFQSLSSISDGLKLPPFFVPVRLKQVADVGIKQKEVRGGVRVNAESAAVLVVQKRGGMNTIKVAKKVRERLSLWKEEHPGVVIQTITDTSEFTNMAINGLFKNLLLGAIVATIVIYLFLRSVSATLAVTVSIPLSLLTAIMLMYFSKLNFDLMTLGGLTVAVGMVVDNSIVILEAIYRYLEEKMNPVEAASKGGREVVGAIFASTMTTLAMFVPFAFITGFAAQLFKFFAISLSFTLIASFFIAITVVPAFANIVKAKPSRDHRILKGYKRVLDKLLTHKKGVIIAFVIIFVISVFGLLSKGLEFIPEVDSGVLNVSFALPSNTPYTVVSKALEEIESYLMENKDELHIVSTYSVFGQPGTILSALRGIQENEADMQINLTPSNKRDKSSSEIAESLRSHIEKVMKKYNGSYKISSGAIEVESIFGTQIRVTFYDNDLEKLRQLAEEFARKLEKISGVIDVTTSFRKQQQVYELSIDRGKALTAGVFFMQALGAVQPYTVGINTGNIFIDGENIPIILHLKDSLNPDTIRKIKIPSFSAKDAYMGMIADLKKKVVPSTIFHRDGQRIAFVNASVFNRPLGDVVKDIENMVDSEYKAENRPEIGGQAANLQETVTQFLKAMIMGIILMYLIIGAQFESLVYPLVIFFTLPMALVGVALVVYLTGITVNVSTLMGMLTLAGITVNNGIVMITYINQLRERGMEKREAIIEGAARRSRPILMTTLTTIIALIPTAVSNAAGSELDRPMALTVVGGLLMGMVFTLFLIPLLYDIIDKISLRFTKKKTFSEKGIRC</sequence>
<protein>
    <submittedName>
        <fullName evidence="2">Acriflavin resistance protein</fullName>
    </submittedName>
</protein>
<dbReference type="Gene3D" id="3.30.70.1440">
    <property type="entry name" value="Multidrug efflux transporter AcrB pore domain"/>
    <property type="match status" value="1"/>
</dbReference>
<dbReference type="RefSeq" id="WP_012744920.1">
    <property type="nucleotide sequence ID" value="NC_012785.1"/>
</dbReference>
<dbReference type="AlphaFoldDB" id="C5CDW4"/>
<dbReference type="InterPro" id="IPR001036">
    <property type="entry name" value="Acrflvin-R"/>
</dbReference>
<feature type="transmembrane region" description="Helical" evidence="1">
    <location>
        <begin position="996"/>
        <end position="1022"/>
    </location>
</feature>
<dbReference type="PRINTS" id="PR00702">
    <property type="entry name" value="ACRIFLAVINRP"/>
</dbReference>
<feature type="transmembrane region" description="Helical" evidence="1">
    <location>
        <begin position="448"/>
        <end position="473"/>
    </location>
</feature>
<evidence type="ECO:0000313" key="3">
    <source>
        <dbReference type="Proteomes" id="UP000002382"/>
    </source>
</evidence>
<feature type="transmembrane region" description="Helical" evidence="1">
    <location>
        <begin position="924"/>
        <end position="946"/>
    </location>
</feature>
<dbReference type="Gene3D" id="1.20.1640.10">
    <property type="entry name" value="Multidrug efflux transporter AcrB transmembrane domain"/>
    <property type="match status" value="2"/>
</dbReference>
<dbReference type="eggNOG" id="COG0841">
    <property type="taxonomic scope" value="Bacteria"/>
</dbReference>